<dbReference type="Proteomes" id="UP000291404">
    <property type="component" value="Unassembled WGS sequence"/>
</dbReference>
<proteinExistence type="predicted"/>
<sequence length="1968" mass="236010">MILKKHEELLAKYRLKHFINGVQTQPFDESTKSKLIFILRFLTYIMKNTFNHEIYIIDSSHSNFFSSYDLDVSYHSLLFHNEYYYNISGVFNSLSYSYLKTRNFSFYIEKTFIIYSAGNEKEPIIDFYFNNERLNYIQVEIQKKLRYIIFEEKKTNIYDFKTNWSNVEIIYSNFLRYECYKYSDFQKLLSIEVLANVLIAKNLTIYNLELILFCIDLFLSKSAEDCLIESLYIFSSNILTINSHILEEERVIFHQNLIKDLFSKHRALSTNFKNEKYLILYNRLFIMLKFINKDLKIFNCQPFYEDRIDMTDIFTLFLNILYILHDELYFSNFIILAENKNINCNIDLVIDSLNLKFVSSNMNMDVFLNNRKFYTLNAFSAKLHIFLNNINDKNTIEEYFYYDFHLIYVLQLFTLILNHENIFLETSKNQNLNELLNISKETYNLQIIDLVWKLNELLDFKFMYQHKKSFLRLDLMFRKIITFETLILRESLNLDVKIFLSHIYLIKMAIYLKYIEENIEFICNSNIHPRKYELVDRITNLLEYIYKKKCKDTSILFQTLKDYMDRIFLLDNEFISSLIDWVYISCLKNIMKLNEFPAIKNPNNGSKSISFIGFIDKILSDKVFHDQNLISLYSGYLKSLKNAFNQEFKIAINVFQKFLKNLNNYSIRKKIKSNQKATLFSIILSDLFFKVNTLENKDAYECLESILDIMISNRFFITKYDFFYFFTGIIPYLSKIIEVIAKTEFFIKIFDLITKIEINCMNPLRKFFYITEETLLYDFLHKSFFNLYYTNFFIESQKNHESIFFFVYAQIRQIIHPKTYFILPSSDLSDYLKILRVYITLSIAKDQIKEYKKSNLLFCDLTVNCIQISEIFLYLISLVRLSSCTDILTKTEIYDYFPIIDVLKVLNSDLARKSENIDMIMEYAYTYIRFLFEDEFYLICSFVYTINCYTKLPKNIFKYFNQRFIYRPRIGNIKEFNSDLICDQEINFKQRILGDMVNIIRLESYFLKIIALQFLSEIISTFPSLLYFIKPYMLNAYIEVLDSLIILDQFVSIYNWEKWNLNFLYGYFFTVSLFRGNLCYVNDLVENLCSIFKTSNINRSYTLISLIYRILLSEICCCKYIQYLNRENLYFFDENCKNTFQKRLKDIYKIFISNNILELLVNKFEDLYSNQVIIPMFQNQLIDVFNIFLGFIENNNISISEKYLIFSLFRFTLPVSSGLLCPVSLFQFQSLDVFEITSDEKNKIYKFTKIASKQISKFKLVELGYINKYHKSIGICFVYKEIMFTNSIINLLKKNFNVDYLNEIETVIENFSPENLGTEESETCLKRKLNKYNIPESVISKFNLKYVLGRKNPEKYSIDGEVFVMFSYDYILMKNILFTYYNSKKYQYFVEIFKSEIWKLKISEQYSKFQKKIEILENIVNFYSHEIRINHKNMILCFVLFELMNFKENENCFSDTFTIIQYSLNTKIYKMQNEDVNILYQILQVHKKDTKGLICSVLNVYLYSFEKLKLFTVESFFALDVNTNISKITKFFEEIDSCYDLITENDLHFIQERLENFLYFFEYILEDSLNAFFVIFFDFKNKILFVVFEKCIKILGRCCKLYSLTRKLIFNNEELYKYKDRLIYKDFLCFLYKIDTDRISYQAIIYQRNGNFNNLLRTNIFPFYVLSLEIKLMLTALIYHSSFSHFYDQFLLLVDRNNIIDSIVELFENDLTQNFLLNDWKVTFVNENGECIGLLYLFFLLYGKAINENAYFMPFKTLDFACFIAETQEEQAKIESIYYYTGIIMAKRYNYEFGHGTNKIMNLHGSEVDTDVTKENLEEYIRRITEFKVYKGMKPYLDKLKEGFNYVILEGENKINIAEWKATTLYSKEYSDEDQLIICFWDFVEKLDDIARHKLLFFVTGLEKLPIGGFKSSKFLEHLFRIDYTSCKNLLPKAQTCFNLLILPKYDDENTLIKNLKLAMETIDYALA</sequence>
<evidence type="ECO:0000256" key="6">
    <source>
        <dbReference type="PROSITE-ProRule" id="PRU00104"/>
    </source>
</evidence>
<keyword evidence="9" id="KW-1185">Reference proteome</keyword>
<protein>
    <recommendedName>
        <fullName evidence="3">HECT-type E3 ubiquitin transferase</fullName>
        <ecNumber evidence="3">2.3.2.26</ecNumber>
    </recommendedName>
</protein>
<dbReference type="EC" id="2.3.2.26" evidence="3"/>
<dbReference type="GO" id="GO:0005737">
    <property type="term" value="C:cytoplasm"/>
    <property type="evidence" value="ECO:0007669"/>
    <property type="project" value="TreeGrafter"/>
</dbReference>
<feature type="domain" description="HECT" evidence="7">
    <location>
        <begin position="1809"/>
        <end position="1968"/>
    </location>
</feature>
<dbReference type="VEuPathDB" id="MicrosporidiaDB:CWI39_0603p0020"/>
<dbReference type="GO" id="GO:0006511">
    <property type="term" value="P:ubiquitin-dependent protein catabolic process"/>
    <property type="evidence" value="ECO:0007669"/>
    <property type="project" value="TreeGrafter"/>
</dbReference>
<dbReference type="PANTHER" id="PTHR11254:SF440">
    <property type="entry name" value="E3 UBIQUITIN-PROTEIN LIGASE NEDD-4"/>
    <property type="match status" value="1"/>
</dbReference>
<dbReference type="PROSITE" id="PS50237">
    <property type="entry name" value="HECT"/>
    <property type="match status" value="1"/>
</dbReference>
<dbReference type="GO" id="GO:0061630">
    <property type="term" value="F:ubiquitin protein ligase activity"/>
    <property type="evidence" value="ECO:0007669"/>
    <property type="project" value="UniProtKB-EC"/>
</dbReference>
<evidence type="ECO:0000256" key="3">
    <source>
        <dbReference type="ARBA" id="ARBA00012485"/>
    </source>
</evidence>
<dbReference type="InterPro" id="IPR000569">
    <property type="entry name" value="HECT_dom"/>
</dbReference>
<dbReference type="VEuPathDB" id="MicrosporidiaDB:CWI36_0097p0030"/>
<evidence type="ECO:0000313" key="9">
    <source>
        <dbReference type="Proteomes" id="UP000291404"/>
    </source>
</evidence>
<evidence type="ECO:0000256" key="1">
    <source>
        <dbReference type="ARBA" id="ARBA00000885"/>
    </source>
</evidence>
<comment type="pathway">
    <text evidence="2">Protein modification; protein ubiquitination.</text>
</comment>
<evidence type="ECO:0000256" key="4">
    <source>
        <dbReference type="ARBA" id="ARBA00022679"/>
    </source>
</evidence>
<dbReference type="InterPro" id="IPR035983">
    <property type="entry name" value="Hect_E3_ubiquitin_ligase"/>
</dbReference>
<dbReference type="GO" id="GO:0016567">
    <property type="term" value="P:protein ubiquitination"/>
    <property type="evidence" value="ECO:0007669"/>
    <property type="project" value="TreeGrafter"/>
</dbReference>
<dbReference type="SMART" id="SM00119">
    <property type="entry name" value="HECTc"/>
    <property type="match status" value="1"/>
</dbReference>
<evidence type="ECO:0000256" key="2">
    <source>
        <dbReference type="ARBA" id="ARBA00004906"/>
    </source>
</evidence>
<dbReference type="STRING" id="148818.A0A4Q9LL56"/>
<accession>A0A4Q9LL56</accession>
<dbReference type="Gene3D" id="3.30.2410.10">
    <property type="entry name" value="Hect, E3 ligase catalytic domain"/>
    <property type="match status" value="1"/>
</dbReference>
<evidence type="ECO:0000259" key="7">
    <source>
        <dbReference type="PROSITE" id="PS50237"/>
    </source>
</evidence>
<comment type="catalytic activity">
    <reaction evidence="1">
        <text>S-ubiquitinyl-[E2 ubiquitin-conjugating enzyme]-L-cysteine + [acceptor protein]-L-lysine = [E2 ubiquitin-conjugating enzyme]-L-cysteine + N(6)-ubiquitinyl-[acceptor protein]-L-lysine.</text>
        <dbReference type="EC" id="2.3.2.26"/>
    </reaction>
</comment>
<dbReference type="VEuPathDB" id="MicrosporidiaDB:CWI39_0900p0010"/>
<feature type="active site" description="Glycyl thioester intermediate" evidence="6">
    <location>
        <position position="1937"/>
    </location>
</feature>
<keyword evidence="5 6" id="KW-0833">Ubl conjugation pathway</keyword>
<dbReference type="Pfam" id="PF00632">
    <property type="entry name" value="HECT"/>
    <property type="match status" value="1"/>
</dbReference>
<dbReference type="SUPFAM" id="SSF56204">
    <property type="entry name" value="Hect, E3 ligase catalytic domain"/>
    <property type="match status" value="1"/>
</dbReference>
<gene>
    <name evidence="8" type="ORF">CWI36_0097p0030</name>
</gene>
<evidence type="ECO:0000256" key="5">
    <source>
        <dbReference type="ARBA" id="ARBA00022786"/>
    </source>
</evidence>
<comment type="caution">
    <text evidence="8">The sequence shown here is derived from an EMBL/GenBank/DDBJ whole genome shotgun (WGS) entry which is preliminary data.</text>
</comment>
<name>A0A4Q9LL56_9MICR</name>
<evidence type="ECO:0000313" key="8">
    <source>
        <dbReference type="EMBL" id="TBU08797.1"/>
    </source>
</evidence>
<organism evidence="8 9">
    <name type="scientific">Hamiltosporidium magnivora</name>
    <dbReference type="NCBI Taxonomy" id="148818"/>
    <lineage>
        <taxon>Eukaryota</taxon>
        <taxon>Fungi</taxon>
        <taxon>Fungi incertae sedis</taxon>
        <taxon>Microsporidia</taxon>
        <taxon>Dubosqiidae</taxon>
        <taxon>Hamiltosporidium</taxon>
    </lineage>
</organism>
<reference evidence="8 9" key="1">
    <citation type="submission" date="2017-12" db="EMBL/GenBank/DDBJ databases">
        <authorList>
            <person name="Pombert J.-F."/>
            <person name="Haag K.L."/>
            <person name="Ebert D."/>
        </authorList>
    </citation>
    <scope>NUCLEOTIDE SEQUENCE [LARGE SCALE GENOMIC DNA]</scope>
    <source>
        <strain evidence="8">BE-OM-2</strain>
    </source>
</reference>
<dbReference type="PANTHER" id="PTHR11254">
    <property type="entry name" value="HECT DOMAIN UBIQUITIN-PROTEIN LIGASE"/>
    <property type="match status" value="1"/>
</dbReference>
<dbReference type="InterPro" id="IPR050409">
    <property type="entry name" value="E3_ubiq-protein_ligase"/>
</dbReference>
<dbReference type="EMBL" id="PITI01000097">
    <property type="protein sequence ID" value="TBU08797.1"/>
    <property type="molecule type" value="Genomic_DNA"/>
</dbReference>
<keyword evidence="4" id="KW-0808">Transferase</keyword>